<dbReference type="InterPro" id="IPR003864">
    <property type="entry name" value="CSC1/OSCA1-like_7TM"/>
</dbReference>
<dbReference type="PANTHER" id="PTHR13018:SF5">
    <property type="entry name" value="RE44586P"/>
    <property type="match status" value="1"/>
</dbReference>
<dbReference type="InterPro" id="IPR032880">
    <property type="entry name" value="CSC1/OSCA1-like_N"/>
</dbReference>
<dbReference type="PANTHER" id="PTHR13018">
    <property type="entry name" value="PROBABLE MEMBRANE PROTEIN DUF221-RELATED"/>
    <property type="match status" value="1"/>
</dbReference>
<feature type="domain" description="CSC1/OSCA1-like N-terminal transmembrane" evidence="10">
    <location>
        <begin position="34"/>
        <end position="204"/>
    </location>
</feature>
<feature type="region of interest" description="Disordered" evidence="7">
    <location>
        <begin position="974"/>
        <end position="1081"/>
    </location>
</feature>
<evidence type="ECO:0000313" key="12">
    <source>
        <dbReference type="EMBL" id="SGZ23837.1"/>
    </source>
</evidence>
<evidence type="ECO:0000256" key="8">
    <source>
        <dbReference type="SAM" id="Phobius"/>
    </source>
</evidence>
<gene>
    <name evidence="12" type="primary">BQ5605_C023g09644</name>
    <name evidence="12" type="ORF">BQ5605_C023G09644</name>
</gene>
<reference evidence="12 13" key="1">
    <citation type="submission" date="2016-11" db="EMBL/GenBank/DDBJ databases">
        <authorList>
            <person name="Jaros S."/>
            <person name="Januszkiewicz K."/>
            <person name="Wedrychowicz H."/>
        </authorList>
    </citation>
    <scope>NUCLEOTIDE SEQUENCE [LARGE SCALE GENOMIC DNA]</scope>
</reference>
<feature type="transmembrane region" description="Helical" evidence="8">
    <location>
        <begin position="594"/>
        <end position="615"/>
    </location>
</feature>
<evidence type="ECO:0000256" key="7">
    <source>
        <dbReference type="SAM" id="MobiDB-lite"/>
    </source>
</evidence>
<keyword evidence="6 8" id="KW-0472">Membrane</keyword>
<name>A0A2X0PEY7_9BASI</name>
<dbReference type="GO" id="GO:0005886">
    <property type="term" value="C:plasma membrane"/>
    <property type="evidence" value="ECO:0007669"/>
    <property type="project" value="TreeGrafter"/>
</dbReference>
<feature type="transmembrane region" description="Helical" evidence="8">
    <location>
        <begin position="38"/>
        <end position="58"/>
    </location>
</feature>
<evidence type="ECO:0000256" key="2">
    <source>
        <dbReference type="ARBA" id="ARBA00007779"/>
    </source>
</evidence>
<feature type="transmembrane region" description="Helical" evidence="8">
    <location>
        <begin position="182"/>
        <end position="202"/>
    </location>
</feature>
<dbReference type="InterPro" id="IPR045122">
    <property type="entry name" value="Csc1-like"/>
</dbReference>
<feature type="compositionally biased region" description="Acidic residues" evidence="7">
    <location>
        <begin position="1025"/>
        <end position="1042"/>
    </location>
</feature>
<feature type="transmembrane region" description="Helical" evidence="8">
    <location>
        <begin position="497"/>
        <end position="518"/>
    </location>
</feature>
<feature type="domain" description="CSC1/OSCA1-like 7TM region" evidence="9">
    <location>
        <begin position="704"/>
        <end position="790"/>
    </location>
</feature>
<organism evidence="12 13">
    <name type="scientific">Microbotryum silenes-dioicae</name>
    <dbReference type="NCBI Taxonomy" id="796604"/>
    <lineage>
        <taxon>Eukaryota</taxon>
        <taxon>Fungi</taxon>
        <taxon>Dikarya</taxon>
        <taxon>Basidiomycota</taxon>
        <taxon>Pucciniomycotina</taxon>
        <taxon>Microbotryomycetes</taxon>
        <taxon>Microbotryales</taxon>
        <taxon>Microbotryaceae</taxon>
        <taxon>Microbotryum</taxon>
    </lineage>
</organism>
<comment type="subcellular location">
    <subcellularLocation>
        <location evidence="1">Membrane</location>
        <topology evidence="1">Multi-pass membrane protein</topology>
    </subcellularLocation>
</comment>
<dbReference type="GO" id="GO:0005227">
    <property type="term" value="F:calcium-activated cation channel activity"/>
    <property type="evidence" value="ECO:0007669"/>
    <property type="project" value="InterPro"/>
</dbReference>
<dbReference type="AlphaFoldDB" id="A0A2X0PEY7"/>
<feature type="domain" description="CSC1/OSCA1-like 7TM region" evidence="9">
    <location>
        <begin position="495"/>
        <end position="694"/>
    </location>
</feature>
<feature type="transmembrane region" description="Helical" evidence="8">
    <location>
        <begin position="110"/>
        <end position="133"/>
    </location>
</feature>
<evidence type="ECO:0000256" key="6">
    <source>
        <dbReference type="ARBA" id="ARBA00023136"/>
    </source>
</evidence>
<evidence type="ECO:0000259" key="11">
    <source>
        <dbReference type="Pfam" id="PF14703"/>
    </source>
</evidence>
<keyword evidence="3" id="KW-0813">Transport</keyword>
<keyword evidence="5 8" id="KW-1133">Transmembrane helix</keyword>
<dbReference type="Pfam" id="PF13967">
    <property type="entry name" value="RSN1_TM"/>
    <property type="match status" value="1"/>
</dbReference>
<sequence length="1081" mass="120604">MDRFSVGFGLGGDGSDPNRGLPPGQVYKYEGPWFTTQLALSLSIGLSSFLAFCVVRRVERFKVLYRPRTLLKGFSPHQVHDSQSLFGWVLPTLRTSEFTVLQIVGLDAAVLLLFLRTCFFFFLTASVLVWSILVPINYRENGSSEGVRPGAPEDGHHHHDEHDDKTALIQFALGKVQHGSTLYLTSHLVFTYALTILALVFLHRSWRRYIPLRQLFSLEHAHSIPARTVLVTDLPPHLRSEKALADYFESIHLNEAHETSSALAVDSVVVTRAVGGMSELLHERTKALMALEKAWVDWLGNPVPVEGGNLSVLLGQGSDVDRCVKGYDPKVEVERILQPGASPLTTPTRDRSPERGNTGGAREGRLIHTFDGPNHDDDEDDLEARLLEPARAKIVHPKKPRPTIRLGWFGKRIDKLDHLAAKFREADDEVRKRRRGRFRPTGVAFVTFQTLAAAQIAAQAVHYPSATAFKTEIAPEPRDIQWSNLALSNTSVFVRRVLVLVTLLVLLSVWSVPVAYLAKLLSWDTIEETAPRLAKFIAKSPRLRGFVQTSLPSLAMVSFNNLLPLFLGELSVLSGLSARSWIEYSTLKKYHVSLLFTTLFVFITSSTYSLLQGISESPARALDKLATTLPGARNFFVSYVMLAGLALMPLQLLELAMILIRGWTKLFWTKTPRDHAQLNSPTTVNLGTVYPQVRRAFVFEQYSEPRLTLHFCVLAQALLIFTLGVTYSIITPLILPFATLYFGIAYLVYKYKFLFVFYRPYESRGQAWPLAFNRSGWGLLIFQVFMLGLLTVRKAFLLSGLVIPLILGTSYTIYHLSATYTPLSRFVNLSQACEVSHGATADIVKLRRGHPVTRSQTHLSRGRYKPHSSTNEGVYVVARNEATDYDQTPLSDVYGGVLNTGARLYNHPALAGTLPEPWLPVIKTREDQVQVPDAVQEALHGTVVVDLRRRWSIAKNALRRKAARVKVGKRVTTSLGEGESRGDGEGAREIVRARSIEADDPSRAWRGSRESTPEPLYGINRRDTDDEEDENYEDQGSDEDQPEPGSTRYGTYFHRRDGGETFPPGSGSGTGTGESSDAETV</sequence>
<feature type="compositionally biased region" description="Basic and acidic residues" evidence="7">
    <location>
        <begin position="978"/>
        <end position="1012"/>
    </location>
</feature>
<feature type="region of interest" description="Disordered" evidence="7">
    <location>
        <begin position="337"/>
        <end position="375"/>
    </location>
</feature>
<evidence type="ECO:0000259" key="10">
    <source>
        <dbReference type="Pfam" id="PF13967"/>
    </source>
</evidence>
<feature type="domain" description="CSC1/OSCA1-like cytosolic" evidence="11">
    <location>
        <begin position="226"/>
        <end position="484"/>
    </location>
</feature>
<protein>
    <submittedName>
        <fullName evidence="12">BQ5605_C023g09644 protein</fullName>
    </submittedName>
</protein>
<dbReference type="EMBL" id="FQNC01000085">
    <property type="protein sequence ID" value="SGZ23837.1"/>
    <property type="molecule type" value="Genomic_DNA"/>
</dbReference>
<feature type="transmembrane region" description="Helical" evidence="8">
    <location>
        <begin position="733"/>
        <end position="749"/>
    </location>
</feature>
<dbReference type="Pfam" id="PF02714">
    <property type="entry name" value="RSN1_7TM"/>
    <property type="match status" value="2"/>
</dbReference>
<evidence type="ECO:0000256" key="3">
    <source>
        <dbReference type="ARBA" id="ARBA00022448"/>
    </source>
</evidence>
<comment type="similarity">
    <text evidence="2">Belongs to the CSC1 (TC 1.A.17) family.</text>
</comment>
<accession>A0A2X0PEY7</accession>
<keyword evidence="4 8" id="KW-0812">Transmembrane</keyword>
<dbReference type="InterPro" id="IPR027815">
    <property type="entry name" value="CSC1/OSCA1-like_cyt"/>
</dbReference>
<feature type="transmembrane region" description="Helical" evidence="8">
    <location>
        <begin position="770"/>
        <end position="790"/>
    </location>
</feature>
<keyword evidence="13" id="KW-1185">Reference proteome</keyword>
<feature type="transmembrane region" description="Helical" evidence="8">
    <location>
        <begin position="707"/>
        <end position="727"/>
    </location>
</feature>
<evidence type="ECO:0000256" key="1">
    <source>
        <dbReference type="ARBA" id="ARBA00004141"/>
    </source>
</evidence>
<evidence type="ECO:0000259" key="9">
    <source>
        <dbReference type="Pfam" id="PF02714"/>
    </source>
</evidence>
<feature type="transmembrane region" description="Helical" evidence="8">
    <location>
        <begin position="635"/>
        <end position="660"/>
    </location>
</feature>
<dbReference type="Pfam" id="PF14703">
    <property type="entry name" value="PHM7_cyt"/>
    <property type="match status" value="1"/>
</dbReference>
<feature type="transmembrane region" description="Helical" evidence="8">
    <location>
        <begin position="796"/>
        <end position="816"/>
    </location>
</feature>
<dbReference type="STRING" id="796604.A0A2X0PEY7"/>
<evidence type="ECO:0000256" key="5">
    <source>
        <dbReference type="ARBA" id="ARBA00022989"/>
    </source>
</evidence>
<proteinExistence type="inferred from homology"/>
<evidence type="ECO:0000313" key="13">
    <source>
        <dbReference type="Proteomes" id="UP000249464"/>
    </source>
</evidence>
<dbReference type="Proteomes" id="UP000249464">
    <property type="component" value="Unassembled WGS sequence"/>
</dbReference>
<evidence type="ECO:0000256" key="4">
    <source>
        <dbReference type="ARBA" id="ARBA00022692"/>
    </source>
</evidence>